<reference evidence="17 18" key="1">
    <citation type="submission" date="2020-04" db="EMBL/GenBank/DDBJ databases">
        <title>Genome sequencing of novel species.</title>
        <authorList>
            <person name="Heo J."/>
            <person name="Kim S.-J."/>
            <person name="Kim J.-S."/>
            <person name="Hong S.-B."/>
            <person name="Kwon S.-W."/>
        </authorList>
    </citation>
    <scope>NUCLEOTIDE SEQUENCE [LARGE SCALE GENOMIC DNA]</scope>
    <source>
        <strain evidence="17 18">MFER-1</strain>
    </source>
</reference>
<keyword evidence="6" id="KW-0808">Transferase</keyword>
<dbReference type="Gene3D" id="6.10.340.10">
    <property type="match status" value="1"/>
</dbReference>
<keyword evidence="5" id="KW-0597">Phosphoprotein</keyword>
<dbReference type="CDD" id="cd00082">
    <property type="entry name" value="HisKA"/>
    <property type="match status" value="1"/>
</dbReference>
<dbReference type="Gene3D" id="1.10.287.130">
    <property type="match status" value="1"/>
</dbReference>
<dbReference type="SMART" id="SM00387">
    <property type="entry name" value="HATPase_c"/>
    <property type="match status" value="1"/>
</dbReference>
<dbReference type="CDD" id="cd06225">
    <property type="entry name" value="HAMP"/>
    <property type="match status" value="1"/>
</dbReference>
<evidence type="ECO:0000313" key="17">
    <source>
        <dbReference type="EMBL" id="QJD86743.1"/>
    </source>
</evidence>
<dbReference type="InterPro" id="IPR003594">
    <property type="entry name" value="HATPase_dom"/>
</dbReference>
<evidence type="ECO:0000256" key="5">
    <source>
        <dbReference type="ARBA" id="ARBA00022553"/>
    </source>
</evidence>
<dbReference type="PROSITE" id="PS50885">
    <property type="entry name" value="HAMP"/>
    <property type="match status" value="1"/>
</dbReference>
<feature type="transmembrane region" description="Helical" evidence="14">
    <location>
        <begin position="12"/>
        <end position="34"/>
    </location>
</feature>
<evidence type="ECO:0000259" key="15">
    <source>
        <dbReference type="PROSITE" id="PS50109"/>
    </source>
</evidence>
<evidence type="ECO:0000256" key="7">
    <source>
        <dbReference type="ARBA" id="ARBA00022692"/>
    </source>
</evidence>
<keyword evidence="7 14" id="KW-0812">Transmembrane</keyword>
<dbReference type="GO" id="GO:0005524">
    <property type="term" value="F:ATP binding"/>
    <property type="evidence" value="ECO:0007669"/>
    <property type="project" value="UniProtKB-KW"/>
</dbReference>
<comment type="subcellular location">
    <subcellularLocation>
        <location evidence="2">Cell membrane</location>
        <topology evidence="2">Multi-pass membrane protein</topology>
    </subcellularLocation>
</comment>
<dbReference type="PANTHER" id="PTHR45528">
    <property type="entry name" value="SENSOR HISTIDINE KINASE CPXA"/>
    <property type="match status" value="1"/>
</dbReference>
<dbReference type="SUPFAM" id="SSF158472">
    <property type="entry name" value="HAMP domain-like"/>
    <property type="match status" value="1"/>
</dbReference>
<dbReference type="Pfam" id="PF00512">
    <property type="entry name" value="HisKA"/>
    <property type="match status" value="1"/>
</dbReference>
<dbReference type="EMBL" id="CP051680">
    <property type="protein sequence ID" value="QJD86743.1"/>
    <property type="molecule type" value="Genomic_DNA"/>
</dbReference>
<protein>
    <recommendedName>
        <fullName evidence="3">histidine kinase</fullName>
        <ecNumber evidence="3">2.7.13.3</ecNumber>
    </recommendedName>
</protein>
<dbReference type="FunFam" id="3.30.565.10:FF:000006">
    <property type="entry name" value="Sensor histidine kinase WalK"/>
    <property type="match status" value="1"/>
</dbReference>
<evidence type="ECO:0000256" key="9">
    <source>
        <dbReference type="ARBA" id="ARBA00022777"/>
    </source>
</evidence>
<keyword evidence="18" id="KW-1185">Reference proteome</keyword>
<dbReference type="PANTHER" id="PTHR45528:SF1">
    <property type="entry name" value="SENSOR HISTIDINE KINASE CPXA"/>
    <property type="match status" value="1"/>
</dbReference>
<feature type="transmembrane region" description="Helical" evidence="14">
    <location>
        <begin position="160"/>
        <end position="182"/>
    </location>
</feature>
<evidence type="ECO:0000256" key="14">
    <source>
        <dbReference type="SAM" id="Phobius"/>
    </source>
</evidence>
<organism evidence="17 18">
    <name type="scientific">Cohnella herbarum</name>
    <dbReference type="NCBI Taxonomy" id="2728023"/>
    <lineage>
        <taxon>Bacteria</taxon>
        <taxon>Bacillati</taxon>
        <taxon>Bacillota</taxon>
        <taxon>Bacilli</taxon>
        <taxon>Bacillales</taxon>
        <taxon>Paenibacillaceae</taxon>
        <taxon>Cohnella</taxon>
    </lineage>
</organism>
<keyword evidence="9 17" id="KW-0418">Kinase</keyword>
<dbReference type="InterPro" id="IPR003661">
    <property type="entry name" value="HisK_dim/P_dom"/>
</dbReference>
<dbReference type="FunFam" id="1.10.287.130:FF:000001">
    <property type="entry name" value="Two-component sensor histidine kinase"/>
    <property type="match status" value="1"/>
</dbReference>
<dbReference type="Pfam" id="PF00672">
    <property type="entry name" value="HAMP"/>
    <property type="match status" value="1"/>
</dbReference>
<dbReference type="InterPro" id="IPR005467">
    <property type="entry name" value="His_kinase_dom"/>
</dbReference>
<keyword evidence="8" id="KW-0547">Nucleotide-binding</keyword>
<evidence type="ECO:0000256" key="2">
    <source>
        <dbReference type="ARBA" id="ARBA00004651"/>
    </source>
</evidence>
<dbReference type="AlphaFoldDB" id="A0A7Z2VPE0"/>
<dbReference type="Pfam" id="PF02518">
    <property type="entry name" value="HATPase_c"/>
    <property type="match status" value="1"/>
</dbReference>
<keyword evidence="12" id="KW-0902">Two-component regulatory system</keyword>
<evidence type="ECO:0000256" key="4">
    <source>
        <dbReference type="ARBA" id="ARBA00022475"/>
    </source>
</evidence>
<evidence type="ECO:0000256" key="6">
    <source>
        <dbReference type="ARBA" id="ARBA00022679"/>
    </source>
</evidence>
<keyword evidence="13 14" id="KW-0472">Membrane</keyword>
<dbReference type="InterPro" id="IPR036097">
    <property type="entry name" value="HisK_dim/P_sf"/>
</dbReference>
<keyword evidence="11 14" id="KW-1133">Transmembrane helix</keyword>
<dbReference type="SMART" id="SM00388">
    <property type="entry name" value="HisKA"/>
    <property type="match status" value="1"/>
</dbReference>
<accession>A0A7Z2VPE0</accession>
<evidence type="ECO:0000259" key="16">
    <source>
        <dbReference type="PROSITE" id="PS50885"/>
    </source>
</evidence>
<dbReference type="CDD" id="cd00075">
    <property type="entry name" value="HATPase"/>
    <property type="match status" value="1"/>
</dbReference>
<dbReference type="InterPro" id="IPR036890">
    <property type="entry name" value="HATPase_C_sf"/>
</dbReference>
<dbReference type="KEGG" id="cheb:HH215_28605"/>
<evidence type="ECO:0000256" key="11">
    <source>
        <dbReference type="ARBA" id="ARBA00022989"/>
    </source>
</evidence>
<dbReference type="GO" id="GO:0000155">
    <property type="term" value="F:phosphorelay sensor kinase activity"/>
    <property type="evidence" value="ECO:0007669"/>
    <property type="project" value="InterPro"/>
</dbReference>
<dbReference type="SMART" id="SM00304">
    <property type="entry name" value="HAMP"/>
    <property type="match status" value="1"/>
</dbReference>
<evidence type="ECO:0000256" key="1">
    <source>
        <dbReference type="ARBA" id="ARBA00000085"/>
    </source>
</evidence>
<dbReference type="Proteomes" id="UP000502248">
    <property type="component" value="Chromosome"/>
</dbReference>
<dbReference type="SUPFAM" id="SSF55874">
    <property type="entry name" value="ATPase domain of HSP90 chaperone/DNA topoisomerase II/histidine kinase"/>
    <property type="match status" value="1"/>
</dbReference>
<dbReference type="RefSeq" id="WP_169282989.1">
    <property type="nucleotide sequence ID" value="NZ_CP051680.1"/>
</dbReference>
<keyword evidence="10" id="KW-0067">ATP-binding</keyword>
<evidence type="ECO:0000256" key="13">
    <source>
        <dbReference type="ARBA" id="ARBA00023136"/>
    </source>
</evidence>
<dbReference type="GO" id="GO:0005886">
    <property type="term" value="C:plasma membrane"/>
    <property type="evidence" value="ECO:0007669"/>
    <property type="project" value="UniProtKB-SubCell"/>
</dbReference>
<dbReference type="InterPro" id="IPR003660">
    <property type="entry name" value="HAMP_dom"/>
</dbReference>
<feature type="domain" description="HAMP" evidence="16">
    <location>
        <begin position="185"/>
        <end position="237"/>
    </location>
</feature>
<name>A0A7Z2VPE0_9BACL</name>
<dbReference type="PRINTS" id="PR00344">
    <property type="entry name" value="BCTRLSENSOR"/>
</dbReference>
<evidence type="ECO:0000256" key="3">
    <source>
        <dbReference type="ARBA" id="ARBA00012438"/>
    </source>
</evidence>
<dbReference type="InterPro" id="IPR004358">
    <property type="entry name" value="Sig_transdc_His_kin-like_C"/>
</dbReference>
<comment type="catalytic activity">
    <reaction evidence="1">
        <text>ATP + protein L-histidine = ADP + protein N-phospho-L-histidine.</text>
        <dbReference type="EC" id="2.7.13.3"/>
    </reaction>
</comment>
<evidence type="ECO:0000256" key="10">
    <source>
        <dbReference type="ARBA" id="ARBA00022840"/>
    </source>
</evidence>
<gene>
    <name evidence="17" type="ORF">HH215_28605</name>
</gene>
<evidence type="ECO:0000256" key="8">
    <source>
        <dbReference type="ARBA" id="ARBA00022741"/>
    </source>
</evidence>
<proteinExistence type="predicted"/>
<evidence type="ECO:0000313" key="18">
    <source>
        <dbReference type="Proteomes" id="UP000502248"/>
    </source>
</evidence>
<sequence>MSIRVKLVLSYLAMLVVPFVLSIIAFAVIFYFYASHGSPFMKMVEQEASLYAEIKLTSIREPEQFLRKDVAENFEERLRQMNMNLIIRVNQDIQYAAPSLLSSDLLGQLPAFGTVSEEEGEFRKKHRIARHEDFLLPDGREGSIFVVADDFPISKEIMEAFIWLAAIVLVILALTNGVLTYLMSRSIIRPLKALQRATEEIKEGNLNHEVKPRSKDEIGKLSVAFEEMRKKLKESVELQLRYEENRKELVSNISHDLKTPVTAIKGYVEGIIDGVTDSPDKLDRYVKIIYAKAVDMDRMIDELFLISKLEMGKLTFQFEPVDLGAYLQDCALEIHLDMEKRGIKLQLNILPGNSALIMADREKLKRVLMNILENAMKYMDKPDGRVGLNVHMEEGRAVIGVSDNGQGIAQEVLPHIFDRFYRADPSRNSSTGGSGLGLSIARQIVEEHGGLIWAESELGMGTTVYVALPLRSRDERGTAEHGHKDLDH</sequence>
<feature type="domain" description="Histidine kinase" evidence="15">
    <location>
        <begin position="252"/>
        <end position="472"/>
    </location>
</feature>
<dbReference type="InterPro" id="IPR050398">
    <property type="entry name" value="HssS/ArlS-like"/>
</dbReference>
<dbReference type="PROSITE" id="PS50109">
    <property type="entry name" value="HIS_KIN"/>
    <property type="match status" value="1"/>
</dbReference>
<dbReference type="SUPFAM" id="SSF47384">
    <property type="entry name" value="Homodimeric domain of signal transducing histidine kinase"/>
    <property type="match status" value="1"/>
</dbReference>
<dbReference type="Gene3D" id="3.30.565.10">
    <property type="entry name" value="Histidine kinase-like ATPase, C-terminal domain"/>
    <property type="match status" value="1"/>
</dbReference>
<keyword evidence="4" id="KW-1003">Cell membrane</keyword>
<evidence type="ECO:0000256" key="12">
    <source>
        <dbReference type="ARBA" id="ARBA00023012"/>
    </source>
</evidence>
<dbReference type="EC" id="2.7.13.3" evidence="3"/>